<evidence type="ECO:0000313" key="2">
    <source>
        <dbReference type="Proteomes" id="UP000263014"/>
    </source>
</evidence>
<gene>
    <name evidence="1" type="ORF">DXD79_04240</name>
</gene>
<evidence type="ECO:0000313" key="1">
    <source>
        <dbReference type="EMBL" id="RGJ08599.1"/>
    </source>
</evidence>
<reference evidence="1 2" key="1">
    <citation type="submission" date="2018-08" db="EMBL/GenBank/DDBJ databases">
        <title>A genome reference for cultivated species of the human gut microbiota.</title>
        <authorList>
            <person name="Zou Y."/>
            <person name="Xue W."/>
            <person name="Luo G."/>
        </authorList>
    </citation>
    <scope>NUCLEOTIDE SEQUENCE [LARGE SCALE GENOMIC DNA]</scope>
    <source>
        <strain evidence="1 2">TM09-12</strain>
    </source>
</reference>
<sequence length="68" mass="7365">MNSKKMKQDKLVNLQNYEKLLSSITLAGISGFSFRQGAGAGALPPVSAIFAGRRQLLGRKDTKTRGKI</sequence>
<proteinExistence type="predicted"/>
<dbReference type="EMBL" id="QSON01000001">
    <property type="protein sequence ID" value="RGJ08599.1"/>
    <property type="molecule type" value="Genomic_DNA"/>
</dbReference>
<dbReference type="AlphaFoldDB" id="A0A374PGQ7"/>
<accession>A0A374PGQ7</accession>
<protein>
    <submittedName>
        <fullName evidence="1">Uncharacterized protein</fullName>
    </submittedName>
</protein>
<comment type="caution">
    <text evidence="1">The sequence shown here is derived from an EMBL/GenBank/DDBJ whole genome shotgun (WGS) entry which is preliminary data.</text>
</comment>
<dbReference type="Proteomes" id="UP000263014">
    <property type="component" value="Unassembled WGS sequence"/>
</dbReference>
<organism evidence="1 2">
    <name type="scientific">Hungatella hathewayi</name>
    <dbReference type="NCBI Taxonomy" id="154046"/>
    <lineage>
        <taxon>Bacteria</taxon>
        <taxon>Bacillati</taxon>
        <taxon>Bacillota</taxon>
        <taxon>Clostridia</taxon>
        <taxon>Lachnospirales</taxon>
        <taxon>Lachnospiraceae</taxon>
        <taxon>Hungatella</taxon>
    </lineage>
</organism>
<name>A0A374PGQ7_9FIRM</name>